<dbReference type="EMBL" id="CM042057">
    <property type="protein sequence ID" value="KAI3691946.1"/>
    <property type="molecule type" value="Genomic_DNA"/>
</dbReference>
<gene>
    <name evidence="1" type="ORF">L6452_31749</name>
</gene>
<name>A0ACB8Z3J6_ARCLA</name>
<accession>A0ACB8Z3J6</accession>
<proteinExistence type="predicted"/>
<evidence type="ECO:0000313" key="2">
    <source>
        <dbReference type="Proteomes" id="UP001055879"/>
    </source>
</evidence>
<dbReference type="Proteomes" id="UP001055879">
    <property type="component" value="Linkage Group LG11"/>
</dbReference>
<comment type="caution">
    <text evidence="1">The sequence shown here is derived from an EMBL/GenBank/DDBJ whole genome shotgun (WGS) entry which is preliminary data.</text>
</comment>
<evidence type="ECO:0000313" key="1">
    <source>
        <dbReference type="EMBL" id="KAI3691946.1"/>
    </source>
</evidence>
<reference evidence="2" key="1">
    <citation type="journal article" date="2022" name="Mol. Ecol. Resour.">
        <title>The genomes of chicory, endive, great burdock and yacon provide insights into Asteraceae palaeo-polyploidization history and plant inulin production.</title>
        <authorList>
            <person name="Fan W."/>
            <person name="Wang S."/>
            <person name="Wang H."/>
            <person name="Wang A."/>
            <person name="Jiang F."/>
            <person name="Liu H."/>
            <person name="Zhao H."/>
            <person name="Xu D."/>
            <person name="Zhang Y."/>
        </authorList>
    </citation>
    <scope>NUCLEOTIDE SEQUENCE [LARGE SCALE GENOMIC DNA]</scope>
    <source>
        <strain evidence="2">cv. Niubang</strain>
    </source>
</reference>
<keyword evidence="2" id="KW-1185">Reference proteome</keyword>
<sequence length="80" mass="8940">MGAETFVEIILAIILPPIGVFLRYGCGRGEAKLLAEDWEGAVADIKLAAENHLSRCSVIRIQTHRPTQKQHEKWLSRTAD</sequence>
<protein>
    <submittedName>
        <fullName evidence="1">Uncharacterized protein</fullName>
    </submittedName>
</protein>
<organism evidence="1 2">
    <name type="scientific">Arctium lappa</name>
    <name type="common">Greater burdock</name>
    <name type="synonym">Lappa major</name>
    <dbReference type="NCBI Taxonomy" id="4217"/>
    <lineage>
        <taxon>Eukaryota</taxon>
        <taxon>Viridiplantae</taxon>
        <taxon>Streptophyta</taxon>
        <taxon>Embryophyta</taxon>
        <taxon>Tracheophyta</taxon>
        <taxon>Spermatophyta</taxon>
        <taxon>Magnoliopsida</taxon>
        <taxon>eudicotyledons</taxon>
        <taxon>Gunneridae</taxon>
        <taxon>Pentapetalae</taxon>
        <taxon>asterids</taxon>
        <taxon>campanulids</taxon>
        <taxon>Asterales</taxon>
        <taxon>Asteraceae</taxon>
        <taxon>Carduoideae</taxon>
        <taxon>Cardueae</taxon>
        <taxon>Arctiinae</taxon>
        <taxon>Arctium</taxon>
    </lineage>
</organism>
<reference evidence="1 2" key="2">
    <citation type="journal article" date="2022" name="Mol. Ecol. Resour.">
        <title>The genomes of chicory, endive, great burdock and yacon provide insights into Asteraceae paleo-polyploidization history and plant inulin production.</title>
        <authorList>
            <person name="Fan W."/>
            <person name="Wang S."/>
            <person name="Wang H."/>
            <person name="Wang A."/>
            <person name="Jiang F."/>
            <person name="Liu H."/>
            <person name="Zhao H."/>
            <person name="Xu D."/>
            <person name="Zhang Y."/>
        </authorList>
    </citation>
    <scope>NUCLEOTIDE SEQUENCE [LARGE SCALE GENOMIC DNA]</scope>
    <source>
        <strain evidence="2">cv. Niubang</strain>
    </source>
</reference>